<evidence type="ECO:0000256" key="1">
    <source>
        <dbReference type="SAM" id="Phobius"/>
    </source>
</evidence>
<keyword evidence="1" id="KW-1133">Transmembrane helix</keyword>
<evidence type="ECO:0000313" key="2">
    <source>
        <dbReference type="EMBL" id="CDI84232.1"/>
    </source>
</evidence>
<reference evidence="2" key="1">
    <citation type="submission" date="2013-10" db="EMBL/GenBank/DDBJ databases">
        <title>Genomic analysis of the causative agents of coccidiosis in chickens.</title>
        <authorList>
            <person name="Reid A.J."/>
            <person name="Blake D."/>
            <person name="Billington K."/>
            <person name="Browne H."/>
            <person name="Dunn M."/>
            <person name="Hung S."/>
            <person name="Kawahara F."/>
            <person name="Miranda-Saavedra D."/>
            <person name="Mourier T."/>
            <person name="Nagra H."/>
            <person name="Otto T.D."/>
            <person name="Rawlings N."/>
            <person name="Sanchez A."/>
            <person name="Sanders M."/>
            <person name="Subramaniam C."/>
            <person name="Tay Y."/>
            <person name="Dear P."/>
            <person name="Doerig C."/>
            <person name="Gruber A."/>
            <person name="Parkinson J."/>
            <person name="Shirley M."/>
            <person name="Wan K.L."/>
            <person name="Berriman M."/>
            <person name="Tomley F."/>
            <person name="Pain A."/>
        </authorList>
    </citation>
    <scope>NUCLEOTIDE SEQUENCE</scope>
    <source>
        <strain evidence="2">Houghton</strain>
    </source>
</reference>
<gene>
    <name evidence="2" type="ORF">EAH_00050330</name>
</gene>
<dbReference type="Proteomes" id="UP000018050">
    <property type="component" value="Unassembled WGS sequence"/>
</dbReference>
<organism evidence="2 3">
    <name type="scientific">Eimeria acervulina</name>
    <name type="common">Coccidian parasite</name>
    <dbReference type="NCBI Taxonomy" id="5801"/>
    <lineage>
        <taxon>Eukaryota</taxon>
        <taxon>Sar</taxon>
        <taxon>Alveolata</taxon>
        <taxon>Apicomplexa</taxon>
        <taxon>Conoidasida</taxon>
        <taxon>Coccidia</taxon>
        <taxon>Eucoccidiorida</taxon>
        <taxon>Eimeriorina</taxon>
        <taxon>Eimeriidae</taxon>
        <taxon>Eimeria</taxon>
    </lineage>
</organism>
<protein>
    <submittedName>
        <fullName evidence="2">Uncharacterized protein</fullName>
    </submittedName>
</protein>
<dbReference type="OrthoDB" id="415052at2759"/>
<dbReference type="GeneID" id="25273103"/>
<feature type="transmembrane region" description="Helical" evidence="1">
    <location>
        <begin position="36"/>
        <end position="55"/>
    </location>
</feature>
<dbReference type="VEuPathDB" id="ToxoDB:EAH_00050330"/>
<evidence type="ECO:0000313" key="3">
    <source>
        <dbReference type="Proteomes" id="UP000018050"/>
    </source>
</evidence>
<dbReference type="OMA" id="YRFCEES"/>
<proteinExistence type="predicted"/>
<dbReference type="EMBL" id="HG673627">
    <property type="protein sequence ID" value="CDI84232.1"/>
    <property type="molecule type" value="Genomic_DNA"/>
</dbReference>
<dbReference type="RefSeq" id="XP_013246747.1">
    <property type="nucleotide sequence ID" value="XM_013391293.1"/>
</dbReference>
<dbReference type="AlphaFoldDB" id="U6GXB0"/>
<keyword evidence="3" id="KW-1185">Reference proteome</keyword>
<accession>U6GXB0</accession>
<keyword evidence="1" id="KW-0812">Transmembrane</keyword>
<sequence length="96" mass="11185">MLFLSRAARLQLPLPQFTRDRFFRRPNMLEADKARVYYWNLFSIAVTALPIWYMMTVNYRFCEESVMLSEALGSAGPTKTDLGLFFPHKLNKTADS</sequence>
<reference evidence="2" key="2">
    <citation type="submission" date="2013-10" db="EMBL/GenBank/DDBJ databases">
        <authorList>
            <person name="Aslett M."/>
        </authorList>
    </citation>
    <scope>NUCLEOTIDE SEQUENCE</scope>
    <source>
        <strain evidence="2">Houghton</strain>
    </source>
</reference>
<name>U6GXB0_EIMAC</name>
<keyword evidence="1" id="KW-0472">Membrane</keyword>